<dbReference type="InterPro" id="IPR000515">
    <property type="entry name" value="MetI-like"/>
</dbReference>
<dbReference type="Gene3D" id="1.10.3720.10">
    <property type="entry name" value="MetI-like"/>
    <property type="match status" value="1"/>
</dbReference>
<keyword evidence="3" id="KW-1003">Cell membrane</keyword>
<dbReference type="EMBL" id="AP019400">
    <property type="protein sequence ID" value="BBI32710.1"/>
    <property type="molecule type" value="Genomic_DNA"/>
</dbReference>
<dbReference type="RefSeq" id="WP_331872071.1">
    <property type="nucleotide sequence ID" value="NZ_AP019400.1"/>
</dbReference>
<proteinExistence type="predicted"/>
<feature type="transmembrane region" description="Helical" evidence="7">
    <location>
        <begin position="297"/>
        <end position="315"/>
    </location>
</feature>
<dbReference type="PANTHER" id="PTHR30193:SF44">
    <property type="entry name" value="LACTOSE TRANSPORT SYSTEM PERMEASE PROTEIN LACF"/>
    <property type="match status" value="1"/>
</dbReference>
<dbReference type="InterPro" id="IPR051393">
    <property type="entry name" value="ABC_transporter_permease"/>
</dbReference>
<feature type="transmembrane region" description="Helical" evidence="7">
    <location>
        <begin position="230"/>
        <end position="253"/>
    </location>
</feature>
<evidence type="ECO:0000256" key="1">
    <source>
        <dbReference type="ARBA" id="ARBA00004651"/>
    </source>
</evidence>
<organism evidence="9 10">
    <name type="scientific">Cohnella abietis</name>
    <dbReference type="NCBI Taxonomy" id="2507935"/>
    <lineage>
        <taxon>Bacteria</taxon>
        <taxon>Bacillati</taxon>
        <taxon>Bacillota</taxon>
        <taxon>Bacilli</taxon>
        <taxon>Bacillales</taxon>
        <taxon>Paenibacillaceae</taxon>
        <taxon>Cohnella</taxon>
    </lineage>
</organism>
<name>A0A3T1D3L9_9BACL</name>
<evidence type="ECO:0000256" key="3">
    <source>
        <dbReference type="ARBA" id="ARBA00022475"/>
    </source>
</evidence>
<dbReference type="CDD" id="cd06261">
    <property type="entry name" value="TM_PBP2"/>
    <property type="match status" value="1"/>
</dbReference>
<dbReference type="AlphaFoldDB" id="A0A3T1D3L9"/>
<keyword evidence="6 7" id="KW-0472">Membrane</keyword>
<feature type="transmembrane region" description="Helical" evidence="7">
    <location>
        <begin position="36"/>
        <end position="62"/>
    </location>
</feature>
<evidence type="ECO:0000259" key="8">
    <source>
        <dbReference type="PROSITE" id="PS50928"/>
    </source>
</evidence>
<comment type="subcellular location">
    <subcellularLocation>
        <location evidence="1">Cell membrane</location>
        <topology evidence="1">Multi-pass membrane protein</topology>
    </subcellularLocation>
</comment>
<keyword evidence="4 7" id="KW-0812">Transmembrane</keyword>
<dbReference type="KEGG" id="cohn:KCTCHS21_21090"/>
<accession>A0A3T1D3L9</accession>
<feature type="transmembrane region" description="Helical" evidence="7">
    <location>
        <begin position="133"/>
        <end position="154"/>
    </location>
</feature>
<dbReference type="GO" id="GO:0055085">
    <property type="term" value="P:transmembrane transport"/>
    <property type="evidence" value="ECO:0007669"/>
    <property type="project" value="InterPro"/>
</dbReference>
<evidence type="ECO:0000256" key="4">
    <source>
        <dbReference type="ARBA" id="ARBA00022692"/>
    </source>
</evidence>
<dbReference type="PANTHER" id="PTHR30193">
    <property type="entry name" value="ABC TRANSPORTER PERMEASE PROTEIN"/>
    <property type="match status" value="1"/>
</dbReference>
<feature type="transmembrane region" description="Helical" evidence="7">
    <location>
        <begin position="185"/>
        <end position="209"/>
    </location>
</feature>
<evidence type="ECO:0000313" key="9">
    <source>
        <dbReference type="EMBL" id="BBI32710.1"/>
    </source>
</evidence>
<evidence type="ECO:0000256" key="7">
    <source>
        <dbReference type="SAM" id="Phobius"/>
    </source>
</evidence>
<protein>
    <submittedName>
        <fullName evidence="9">Sugar ABC transporter permease</fullName>
    </submittedName>
</protein>
<dbReference type="SUPFAM" id="SSF161098">
    <property type="entry name" value="MetI-like"/>
    <property type="match status" value="1"/>
</dbReference>
<dbReference type="GO" id="GO:0005886">
    <property type="term" value="C:plasma membrane"/>
    <property type="evidence" value="ECO:0007669"/>
    <property type="project" value="UniProtKB-SubCell"/>
</dbReference>
<evidence type="ECO:0000256" key="6">
    <source>
        <dbReference type="ARBA" id="ARBA00023136"/>
    </source>
</evidence>
<dbReference type="Proteomes" id="UP000289856">
    <property type="component" value="Chromosome"/>
</dbReference>
<feature type="transmembrane region" description="Helical" evidence="7">
    <location>
        <begin position="99"/>
        <end position="121"/>
    </location>
</feature>
<dbReference type="InterPro" id="IPR035906">
    <property type="entry name" value="MetI-like_sf"/>
</dbReference>
<gene>
    <name evidence="9" type="primary">ypdA</name>
    <name evidence="9" type="ORF">KCTCHS21_21090</name>
</gene>
<dbReference type="PROSITE" id="PS50928">
    <property type="entry name" value="ABC_TM1"/>
    <property type="match status" value="1"/>
</dbReference>
<evidence type="ECO:0000256" key="5">
    <source>
        <dbReference type="ARBA" id="ARBA00022989"/>
    </source>
</evidence>
<feature type="domain" description="ABC transmembrane type-1" evidence="8">
    <location>
        <begin position="95"/>
        <end position="315"/>
    </location>
</feature>
<keyword evidence="2" id="KW-0813">Transport</keyword>
<sequence>MGNMADHSVLNMENSIRINKKKNSGFWRGIIRNKGIISLAIPGLLFVIVFYYLPMFGLVLAFKDLNFTKGIWGSDWVGFTNFKFFFTSDAALQVTRNTLVLNFCFITITNIVAVTFALLLFELSRKAVKLYQTAIFFPYFLSWVTVSYVTYALLNPELGVINHLLELFGWEGISWYFESKYWPSILSLAFLWKNVGYSMLIYYTGLLAIDKTFYEAAAIDGASKWQQIRSISIPLLTPLITLIVLLQIGRIFYSDFGLFYFLPADSGALYSTTDVIDTYVFRALRVTGDTGMATAAGLYQSVVGFLLVLTVNFIVRKINKENAIF</sequence>
<reference evidence="9 10" key="1">
    <citation type="submission" date="2019-01" db="EMBL/GenBank/DDBJ databases">
        <title>Complete genome sequence of Cohnella hallensis HS21 isolated from Korean fir (Abies koreana) rhizospheric soil.</title>
        <authorList>
            <person name="Jiang L."/>
            <person name="Kang S.W."/>
            <person name="Kim S."/>
            <person name="Jung J."/>
            <person name="Kim C.Y."/>
            <person name="Kim D.H."/>
            <person name="Kim S.W."/>
            <person name="Lee J."/>
        </authorList>
    </citation>
    <scope>NUCLEOTIDE SEQUENCE [LARGE SCALE GENOMIC DNA]</scope>
    <source>
        <strain evidence="9 10">HS21</strain>
    </source>
</reference>
<keyword evidence="10" id="KW-1185">Reference proteome</keyword>
<keyword evidence="5 7" id="KW-1133">Transmembrane helix</keyword>
<evidence type="ECO:0000313" key="10">
    <source>
        <dbReference type="Proteomes" id="UP000289856"/>
    </source>
</evidence>
<evidence type="ECO:0000256" key="2">
    <source>
        <dbReference type="ARBA" id="ARBA00022448"/>
    </source>
</evidence>